<protein>
    <submittedName>
        <fullName evidence="8">Cobalamin biosynthesis protein CobG</fullName>
    </submittedName>
</protein>
<dbReference type="Pfam" id="PF03460">
    <property type="entry name" value="NIR_SIR_ferr"/>
    <property type="match status" value="1"/>
</dbReference>
<dbReference type="GO" id="GO:0051539">
    <property type="term" value="F:4 iron, 4 sulfur cluster binding"/>
    <property type="evidence" value="ECO:0007669"/>
    <property type="project" value="UniProtKB-KW"/>
</dbReference>
<evidence type="ECO:0000256" key="5">
    <source>
        <dbReference type="ARBA" id="ARBA00023004"/>
    </source>
</evidence>
<evidence type="ECO:0000256" key="1">
    <source>
        <dbReference type="ARBA" id="ARBA00022485"/>
    </source>
</evidence>
<dbReference type="Gene3D" id="3.90.480.10">
    <property type="entry name" value="Sulfite Reductase Hemoprotein,Domain 2"/>
    <property type="match status" value="1"/>
</dbReference>
<keyword evidence="4" id="KW-0560">Oxidoreductase</keyword>
<dbReference type="RefSeq" id="WP_095640805.1">
    <property type="nucleotide sequence ID" value="NZ_NSJZ01000013.1"/>
</dbReference>
<dbReference type="InterPro" id="IPR005117">
    <property type="entry name" value="NiRdtase/SiRdtase_haem-b_fer"/>
</dbReference>
<organism evidence="8 9">
    <name type="scientific">Paracoccus salipaludis</name>
    <dbReference type="NCBI Taxonomy" id="2032623"/>
    <lineage>
        <taxon>Bacteria</taxon>
        <taxon>Pseudomonadati</taxon>
        <taxon>Pseudomonadota</taxon>
        <taxon>Alphaproteobacteria</taxon>
        <taxon>Rhodobacterales</taxon>
        <taxon>Paracoccaceae</taxon>
        <taxon>Paracoccus</taxon>
    </lineage>
</organism>
<evidence type="ECO:0000259" key="7">
    <source>
        <dbReference type="Pfam" id="PF03460"/>
    </source>
</evidence>
<dbReference type="GO" id="GO:0016491">
    <property type="term" value="F:oxidoreductase activity"/>
    <property type="evidence" value="ECO:0007669"/>
    <property type="project" value="UniProtKB-KW"/>
</dbReference>
<evidence type="ECO:0000256" key="6">
    <source>
        <dbReference type="ARBA" id="ARBA00023014"/>
    </source>
</evidence>
<dbReference type="Proteomes" id="UP000218023">
    <property type="component" value="Unassembled WGS sequence"/>
</dbReference>
<gene>
    <name evidence="8" type="ORF">CK240_13225</name>
</gene>
<dbReference type="InterPro" id="IPR036136">
    <property type="entry name" value="Nit/Sulf_reduc_fer-like_dom_sf"/>
</dbReference>
<dbReference type="PANTHER" id="PTHR32439:SF9">
    <property type="entry name" value="BLR3264 PROTEIN"/>
    <property type="match status" value="1"/>
</dbReference>
<dbReference type="InterPro" id="IPR045854">
    <property type="entry name" value="NO2/SO3_Rdtase_4Fe4S_sf"/>
</dbReference>
<dbReference type="SUPFAM" id="SSF56014">
    <property type="entry name" value="Nitrite and sulphite reductase 4Fe-4S domain-like"/>
    <property type="match status" value="1"/>
</dbReference>
<dbReference type="EMBL" id="NSJZ01000013">
    <property type="protein sequence ID" value="PAU96509.1"/>
    <property type="molecule type" value="Genomic_DNA"/>
</dbReference>
<keyword evidence="5" id="KW-0408">Iron</keyword>
<evidence type="ECO:0000313" key="8">
    <source>
        <dbReference type="EMBL" id="PAU96509.1"/>
    </source>
</evidence>
<keyword evidence="3" id="KW-0479">Metal-binding</keyword>
<dbReference type="InterPro" id="IPR051329">
    <property type="entry name" value="NIR_SIR_4Fe-4S"/>
</dbReference>
<dbReference type="GO" id="GO:0046872">
    <property type="term" value="F:metal ion binding"/>
    <property type="evidence" value="ECO:0007669"/>
    <property type="project" value="UniProtKB-KW"/>
</dbReference>
<proteinExistence type="predicted"/>
<accession>A0A2A2GHY1</accession>
<dbReference type="SUPFAM" id="SSF55124">
    <property type="entry name" value="Nitrite/Sulfite reductase N-terminal domain-like"/>
    <property type="match status" value="1"/>
</dbReference>
<keyword evidence="2" id="KW-0349">Heme</keyword>
<sequence length="369" mass="39127">MTRKGWCPGALRPMPAGDGLLLRVRPHGSRLDPAQVVGLAEIAEIFGNGQVDLGSRATLQLRGVGNEALPEVQRRLAALGLLDANPRREARRNFMVTPFWRAGDGTTDLVRGLEEALRDAPDLPPKFGFAIDTGSRAALQDASADLRIERAGDGLLLRADGMAWGERVTPGTVIPRLAEVLDWFAASGHGRMAQAIGEGLKPPLLEDAAPDRQGLRQDLLRAAPFLFAPFGAATAAALRDLAGHGLRLTPWRAVLPEGDLHSALWLTDPEAPLLRVSACTGAPGCSSASVATRALARQLAPHVPAGRHLHVSGCAKGCAHPDPASITLTGREGRFDLIRNGRAGDEPSRRGLTTTDIADMMRGHLGAQL</sequence>
<reference evidence="8 9" key="1">
    <citation type="submission" date="2017-09" db="EMBL/GenBank/DDBJ databases">
        <title>Paracoccus alkalisoli sp. nov., isolated from saline alkaline soil.</title>
        <authorList>
            <person name="Dong X."/>
            <person name="Zhang G."/>
        </authorList>
    </citation>
    <scope>NUCLEOTIDE SEQUENCE [LARGE SCALE GENOMIC DNA]</scope>
    <source>
        <strain evidence="8 9">WN007</strain>
    </source>
</reference>
<dbReference type="PANTHER" id="PTHR32439">
    <property type="entry name" value="FERREDOXIN--NITRITE REDUCTASE, CHLOROPLASTIC"/>
    <property type="match status" value="1"/>
</dbReference>
<dbReference type="Gene3D" id="3.30.413.10">
    <property type="entry name" value="Sulfite Reductase Hemoprotein, domain 1"/>
    <property type="match status" value="2"/>
</dbReference>
<keyword evidence="9" id="KW-1185">Reference proteome</keyword>
<name>A0A2A2GHY1_9RHOB</name>
<keyword evidence="1" id="KW-0004">4Fe-4S</keyword>
<evidence type="ECO:0000256" key="2">
    <source>
        <dbReference type="ARBA" id="ARBA00022617"/>
    </source>
</evidence>
<evidence type="ECO:0000313" key="9">
    <source>
        <dbReference type="Proteomes" id="UP000218023"/>
    </source>
</evidence>
<comment type="caution">
    <text evidence="8">The sequence shown here is derived from an EMBL/GenBank/DDBJ whole genome shotgun (WGS) entry which is preliminary data.</text>
</comment>
<keyword evidence="6" id="KW-0411">Iron-sulfur</keyword>
<feature type="domain" description="Nitrite/Sulfite reductase ferredoxin-like" evidence="7">
    <location>
        <begin position="13"/>
        <end position="78"/>
    </location>
</feature>
<evidence type="ECO:0000256" key="4">
    <source>
        <dbReference type="ARBA" id="ARBA00023002"/>
    </source>
</evidence>
<dbReference type="AlphaFoldDB" id="A0A2A2GHY1"/>
<dbReference type="OrthoDB" id="7459360at2"/>
<evidence type="ECO:0000256" key="3">
    <source>
        <dbReference type="ARBA" id="ARBA00022723"/>
    </source>
</evidence>